<dbReference type="GO" id="GO:0009767">
    <property type="term" value="P:photosynthetic electron transport chain"/>
    <property type="evidence" value="ECO:0007669"/>
    <property type="project" value="InterPro"/>
</dbReference>
<organism evidence="10 11">
    <name type="scientific">Anisodus tanguticus</name>
    <dbReference type="NCBI Taxonomy" id="243964"/>
    <lineage>
        <taxon>Eukaryota</taxon>
        <taxon>Viridiplantae</taxon>
        <taxon>Streptophyta</taxon>
        <taxon>Embryophyta</taxon>
        <taxon>Tracheophyta</taxon>
        <taxon>Spermatophyta</taxon>
        <taxon>Magnoliopsida</taxon>
        <taxon>eudicotyledons</taxon>
        <taxon>Gunneridae</taxon>
        <taxon>Pentapetalae</taxon>
        <taxon>asterids</taxon>
        <taxon>lamiids</taxon>
        <taxon>Solanales</taxon>
        <taxon>Solanaceae</taxon>
        <taxon>Solanoideae</taxon>
        <taxon>Hyoscyameae</taxon>
        <taxon>Anisodus</taxon>
    </lineage>
</organism>
<dbReference type="AlphaFoldDB" id="A0AAE1VN80"/>
<keyword evidence="4" id="KW-0934">Plastid</keyword>
<dbReference type="EMBL" id="JAVYJV010000003">
    <property type="protein sequence ID" value="KAK4375337.1"/>
    <property type="molecule type" value="Genomic_DNA"/>
</dbReference>
<dbReference type="Proteomes" id="UP001291623">
    <property type="component" value="Unassembled WGS sequence"/>
</dbReference>
<keyword evidence="3" id="KW-0602">Photosynthesis</keyword>
<evidence type="ECO:0000256" key="7">
    <source>
        <dbReference type="ARBA" id="ARBA00022991"/>
    </source>
</evidence>
<proteinExistence type="predicted"/>
<dbReference type="InterPro" id="IPR036001">
    <property type="entry name" value="PS_II_antenna-like_sf"/>
</dbReference>
<comment type="caution">
    <text evidence="10">The sequence shown here is derived from an EMBL/GenBank/DDBJ whole genome shotgun (WGS) entry which is preliminary data.</text>
</comment>
<evidence type="ECO:0000256" key="8">
    <source>
        <dbReference type="ARBA" id="ARBA00023136"/>
    </source>
</evidence>
<dbReference type="SUPFAM" id="SSF161077">
    <property type="entry name" value="Photosystem II antenna protein-like"/>
    <property type="match status" value="1"/>
</dbReference>
<sequence length="133" mass="15187">MEGHTNWLVQDERRFLCVKSNLLNTDVYLELLSMSRKTKSLPNIQDYRRPDIDALVGHNQITGAESKYSVEQVGVTIEFYDGEFNDVSSSDPATVKKHARRAQLGENFQLDRATLKSGGVFRSSPRDFIRIHN</sequence>
<evidence type="ECO:0000256" key="5">
    <source>
        <dbReference type="ARBA" id="ARBA00022692"/>
    </source>
</evidence>
<evidence type="ECO:0000256" key="9">
    <source>
        <dbReference type="ARBA" id="ARBA00023276"/>
    </source>
</evidence>
<evidence type="ECO:0000256" key="2">
    <source>
        <dbReference type="ARBA" id="ARBA00022494"/>
    </source>
</evidence>
<name>A0AAE1VN80_9SOLA</name>
<keyword evidence="7" id="KW-0157">Chromophore</keyword>
<gene>
    <name evidence="10" type="ORF">RND71_006014</name>
</gene>
<evidence type="ECO:0000313" key="11">
    <source>
        <dbReference type="Proteomes" id="UP001291623"/>
    </source>
</evidence>
<keyword evidence="6" id="KW-1133">Transmembrane helix</keyword>
<dbReference type="Pfam" id="PF00421">
    <property type="entry name" value="PSII"/>
    <property type="match status" value="1"/>
</dbReference>
<keyword evidence="11" id="KW-1185">Reference proteome</keyword>
<dbReference type="GO" id="GO:0016168">
    <property type="term" value="F:chlorophyll binding"/>
    <property type="evidence" value="ECO:0007669"/>
    <property type="project" value="UniProtKB-KW"/>
</dbReference>
<dbReference type="GO" id="GO:0009523">
    <property type="term" value="C:photosystem II"/>
    <property type="evidence" value="ECO:0007669"/>
    <property type="project" value="UniProtKB-KW"/>
</dbReference>
<evidence type="ECO:0000256" key="6">
    <source>
        <dbReference type="ARBA" id="ARBA00022989"/>
    </source>
</evidence>
<accession>A0AAE1VN80</accession>
<keyword evidence="2" id="KW-0148">Chlorophyll</keyword>
<protein>
    <submittedName>
        <fullName evidence="10">Uncharacterized protein</fullName>
    </submittedName>
</protein>
<evidence type="ECO:0000256" key="1">
    <source>
        <dbReference type="ARBA" id="ARBA00004141"/>
    </source>
</evidence>
<dbReference type="InterPro" id="IPR000932">
    <property type="entry name" value="PS_antenna-like"/>
</dbReference>
<keyword evidence="5" id="KW-0812">Transmembrane</keyword>
<dbReference type="Gene3D" id="3.10.680.10">
    <property type="entry name" value="Photosystem II CP47 reaction center protein"/>
    <property type="match status" value="1"/>
</dbReference>
<keyword evidence="9" id="KW-0604">Photosystem II</keyword>
<evidence type="ECO:0000256" key="3">
    <source>
        <dbReference type="ARBA" id="ARBA00022531"/>
    </source>
</evidence>
<comment type="subcellular location">
    <subcellularLocation>
        <location evidence="1">Membrane</location>
        <topology evidence="1">Multi-pass membrane protein</topology>
    </subcellularLocation>
</comment>
<evidence type="ECO:0000256" key="4">
    <source>
        <dbReference type="ARBA" id="ARBA00022640"/>
    </source>
</evidence>
<evidence type="ECO:0000313" key="10">
    <source>
        <dbReference type="EMBL" id="KAK4375337.1"/>
    </source>
</evidence>
<keyword evidence="8" id="KW-0472">Membrane</keyword>
<reference evidence="10" key="1">
    <citation type="submission" date="2023-12" db="EMBL/GenBank/DDBJ databases">
        <title>Genome assembly of Anisodus tanguticus.</title>
        <authorList>
            <person name="Wang Y.-J."/>
        </authorList>
    </citation>
    <scope>NUCLEOTIDE SEQUENCE</scope>
    <source>
        <strain evidence="10">KB-2021</strain>
        <tissue evidence="10">Leaf</tissue>
    </source>
</reference>